<dbReference type="SMART" id="SM00093">
    <property type="entry name" value="SERPIN"/>
    <property type="match status" value="1"/>
</dbReference>
<keyword evidence="6" id="KW-1185">Reference proteome</keyword>
<keyword evidence="4" id="KW-0732">Signal</keyword>
<accession>A0ABM0JLC9</accession>
<evidence type="ECO:0000256" key="4">
    <source>
        <dbReference type="SAM" id="SignalP"/>
    </source>
</evidence>
<dbReference type="Pfam" id="PF00079">
    <property type="entry name" value="Serpin"/>
    <property type="match status" value="1"/>
</dbReference>
<feature type="signal peptide" evidence="4">
    <location>
        <begin position="1"/>
        <end position="22"/>
    </location>
</feature>
<comment type="similarity">
    <text evidence="1 2">Belongs to the serpin family.</text>
</comment>
<feature type="region of interest" description="Disordered" evidence="3">
    <location>
        <begin position="22"/>
        <end position="109"/>
    </location>
</feature>
<dbReference type="SUPFAM" id="SSF56574">
    <property type="entry name" value="Serpins"/>
    <property type="match status" value="1"/>
</dbReference>
<dbReference type="InterPro" id="IPR023795">
    <property type="entry name" value="Serpin_CS"/>
</dbReference>
<sequence length="515" mass="55810">MASWKLCTFLLASVLFVLVTESEGRRRRGPRQPETGLGNAQGEQGGEEDQSNNGGRPWRRRGGGGGGGRRRGGGGGGGRRRGGGGRGGGRRGGGGGGGGNPGRRGQRMPNGRRLAACLLGGRRLGCPTGQDGDLMEQHRANILHSLSTSVDTFSLDMYQEMASRSQDNFVFSPFGVYSAMTMVKLGASGRTNRQLAARLHMSRGVHQAMGLYLSSLPQEGDGNSTLSLANAIFVRPGFTYNPAYANRLRMFYNTTGQEIEAVDPEDSINAWVESETQGEISEFLEPGSIDASTVIMLVNAIYFRGLWQTPFDADYTSPTTFHVSDSETAIVDMMSHTGRYTIRRSAVLGADVLELPYAGDRFVMYLLRPAPGTALDLVISRLSPQTWNETINGDVSTSRCTVKVPKFALDTSQSMKEILQSLGITRAFDPAAAKFRTMTRARDVYINEVEHRSVIELDEEGTVAAAATGVQIATLSLPPEFILDRPFMFLLRDKVQGINLFAGRYANPNGENLAM</sequence>
<dbReference type="InterPro" id="IPR042185">
    <property type="entry name" value="Serpin_sf_2"/>
</dbReference>
<dbReference type="InterPro" id="IPR036186">
    <property type="entry name" value="Serpin_sf"/>
</dbReference>
<reference evidence="7" key="1">
    <citation type="submission" date="2025-08" db="UniProtKB">
        <authorList>
            <consortium name="RefSeq"/>
        </authorList>
    </citation>
    <scope>IDENTIFICATION</scope>
</reference>
<dbReference type="GeneID" id="101854633"/>
<dbReference type="InterPro" id="IPR023796">
    <property type="entry name" value="Serpin_dom"/>
</dbReference>
<evidence type="ECO:0000313" key="7">
    <source>
        <dbReference type="RefSeq" id="XP_005096421.2"/>
    </source>
</evidence>
<dbReference type="Proteomes" id="UP000694888">
    <property type="component" value="Unplaced"/>
</dbReference>
<dbReference type="PANTHER" id="PTHR11461">
    <property type="entry name" value="SERINE PROTEASE INHIBITOR, SERPIN"/>
    <property type="match status" value="1"/>
</dbReference>
<gene>
    <name evidence="7" type="primary">LOC101854633</name>
</gene>
<evidence type="ECO:0000256" key="1">
    <source>
        <dbReference type="ARBA" id="ARBA00009500"/>
    </source>
</evidence>
<evidence type="ECO:0000256" key="2">
    <source>
        <dbReference type="RuleBase" id="RU000411"/>
    </source>
</evidence>
<feature type="domain" description="Serpin" evidence="5">
    <location>
        <begin position="155"/>
        <end position="508"/>
    </location>
</feature>
<feature type="chain" id="PRO_5046612197" evidence="4">
    <location>
        <begin position="23"/>
        <end position="515"/>
    </location>
</feature>
<evidence type="ECO:0000259" key="5">
    <source>
        <dbReference type="SMART" id="SM00093"/>
    </source>
</evidence>
<dbReference type="CDD" id="cd19602">
    <property type="entry name" value="serpin_mollusks"/>
    <property type="match status" value="1"/>
</dbReference>
<dbReference type="Gene3D" id="2.30.39.10">
    <property type="entry name" value="Alpha-1-antitrypsin, domain 1"/>
    <property type="match status" value="1"/>
</dbReference>
<proteinExistence type="inferred from homology"/>
<feature type="compositionally biased region" description="Gly residues" evidence="3">
    <location>
        <begin position="84"/>
        <end position="102"/>
    </location>
</feature>
<dbReference type="InterPro" id="IPR042178">
    <property type="entry name" value="Serpin_sf_1"/>
</dbReference>
<dbReference type="PANTHER" id="PTHR11461:SF211">
    <property type="entry name" value="GH10112P-RELATED"/>
    <property type="match status" value="1"/>
</dbReference>
<evidence type="ECO:0000256" key="3">
    <source>
        <dbReference type="SAM" id="MobiDB-lite"/>
    </source>
</evidence>
<feature type="compositionally biased region" description="Basic residues" evidence="3">
    <location>
        <begin position="57"/>
        <end position="83"/>
    </location>
</feature>
<dbReference type="RefSeq" id="XP_005096421.2">
    <property type="nucleotide sequence ID" value="XM_005096364.3"/>
</dbReference>
<organism evidence="6 7">
    <name type="scientific">Aplysia californica</name>
    <name type="common">California sea hare</name>
    <dbReference type="NCBI Taxonomy" id="6500"/>
    <lineage>
        <taxon>Eukaryota</taxon>
        <taxon>Metazoa</taxon>
        <taxon>Spiralia</taxon>
        <taxon>Lophotrochozoa</taxon>
        <taxon>Mollusca</taxon>
        <taxon>Gastropoda</taxon>
        <taxon>Heterobranchia</taxon>
        <taxon>Euthyneura</taxon>
        <taxon>Tectipleura</taxon>
        <taxon>Aplysiida</taxon>
        <taxon>Aplysioidea</taxon>
        <taxon>Aplysiidae</taxon>
        <taxon>Aplysia</taxon>
    </lineage>
</organism>
<dbReference type="InterPro" id="IPR000215">
    <property type="entry name" value="Serpin_fam"/>
</dbReference>
<evidence type="ECO:0000313" key="6">
    <source>
        <dbReference type="Proteomes" id="UP000694888"/>
    </source>
</evidence>
<dbReference type="PROSITE" id="PS00284">
    <property type="entry name" value="SERPIN"/>
    <property type="match status" value="1"/>
</dbReference>
<name>A0ABM0JLC9_APLCA</name>
<dbReference type="Gene3D" id="3.30.497.10">
    <property type="entry name" value="Antithrombin, subunit I, domain 2"/>
    <property type="match status" value="1"/>
</dbReference>
<protein>
    <submittedName>
        <fullName evidence="7">Serpin B6</fullName>
    </submittedName>
</protein>